<dbReference type="OrthoDB" id="8255597at2"/>
<dbReference type="RefSeq" id="WP_092114455.1">
    <property type="nucleotide sequence ID" value="NZ_FNTH01000001.1"/>
</dbReference>
<proteinExistence type="predicted"/>
<feature type="region of interest" description="Disordered" evidence="1">
    <location>
        <begin position="80"/>
        <end position="106"/>
    </location>
</feature>
<evidence type="ECO:0000256" key="1">
    <source>
        <dbReference type="SAM" id="MobiDB-lite"/>
    </source>
</evidence>
<name>A0A1H4P9U2_9BRAD</name>
<dbReference type="Proteomes" id="UP000198992">
    <property type="component" value="Unassembled WGS sequence"/>
</dbReference>
<evidence type="ECO:0000313" key="3">
    <source>
        <dbReference type="Proteomes" id="UP000198992"/>
    </source>
</evidence>
<evidence type="ECO:0000313" key="2">
    <source>
        <dbReference type="EMBL" id="SEC04201.1"/>
    </source>
</evidence>
<reference evidence="2 3" key="1">
    <citation type="submission" date="2016-10" db="EMBL/GenBank/DDBJ databases">
        <authorList>
            <person name="de Groot N.N."/>
        </authorList>
    </citation>
    <scope>NUCLEOTIDE SEQUENCE [LARGE SCALE GENOMIC DNA]</scope>
    <source>
        <strain evidence="2 3">MT12</strain>
    </source>
</reference>
<gene>
    <name evidence="2" type="ORF">SAMN05444164_0870</name>
</gene>
<dbReference type="AlphaFoldDB" id="A0A1H4P9U2"/>
<accession>A0A1H4P9U2</accession>
<dbReference type="EMBL" id="FNTH01000001">
    <property type="protein sequence ID" value="SEC04201.1"/>
    <property type="molecule type" value="Genomic_DNA"/>
</dbReference>
<protein>
    <submittedName>
        <fullName evidence="2">Uncharacterized protein</fullName>
    </submittedName>
</protein>
<organism evidence="2 3">
    <name type="scientific">Bradyrhizobium erythrophlei</name>
    <dbReference type="NCBI Taxonomy" id="1437360"/>
    <lineage>
        <taxon>Bacteria</taxon>
        <taxon>Pseudomonadati</taxon>
        <taxon>Pseudomonadota</taxon>
        <taxon>Alphaproteobacteria</taxon>
        <taxon>Hyphomicrobiales</taxon>
        <taxon>Nitrobacteraceae</taxon>
        <taxon>Bradyrhizobium</taxon>
    </lineage>
</organism>
<sequence length="106" mass="11699">MDNKINEIRRKISTLRAEMSLVEASIRDQVNRDLDCSEASYRLMAMRAEVAELIGRWKAAGGGERLPTVRERLSRSFADRAVAAGKPAPDKSDKGKLSPGQSNARV</sequence>